<dbReference type="GO" id="GO:0006355">
    <property type="term" value="P:regulation of DNA-templated transcription"/>
    <property type="evidence" value="ECO:0007669"/>
    <property type="project" value="InterPro"/>
</dbReference>
<dbReference type="EMBL" id="NOZP01000183">
    <property type="protein sequence ID" value="OYD14044.1"/>
    <property type="molecule type" value="Genomic_DNA"/>
</dbReference>
<organism evidence="4 5">
    <name type="scientific">candidate division WOR-3 bacterium JGI_Cruoil_03_51_56</name>
    <dbReference type="NCBI Taxonomy" id="1973747"/>
    <lineage>
        <taxon>Bacteria</taxon>
        <taxon>Bacteria division WOR-3</taxon>
    </lineage>
</organism>
<dbReference type="CDD" id="cd06225">
    <property type="entry name" value="HAMP"/>
    <property type="match status" value="1"/>
</dbReference>
<name>A0A235BPA2_UNCW3</name>
<dbReference type="PROSITE" id="PS50112">
    <property type="entry name" value="PAS"/>
    <property type="match status" value="1"/>
</dbReference>
<dbReference type="InterPro" id="IPR000014">
    <property type="entry name" value="PAS"/>
</dbReference>
<dbReference type="Gene3D" id="6.10.340.10">
    <property type="match status" value="1"/>
</dbReference>
<dbReference type="GO" id="GO:0016020">
    <property type="term" value="C:membrane"/>
    <property type="evidence" value="ECO:0007669"/>
    <property type="project" value="InterPro"/>
</dbReference>
<reference evidence="4 5" key="1">
    <citation type="submission" date="2017-07" db="EMBL/GenBank/DDBJ databases">
        <title>Recovery of genomes from metagenomes via a dereplication, aggregation, and scoring strategy.</title>
        <authorList>
            <person name="Sieber C.M."/>
            <person name="Probst A.J."/>
            <person name="Sharrar A."/>
            <person name="Thomas B.C."/>
            <person name="Hess M."/>
            <person name="Tringe S.G."/>
            <person name="Banfield J.F."/>
        </authorList>
    </citation>
    <scope>NUCLEOTIDE SEQUENCE [LARGE SCALE GENOMIC DNA]</scope>
    <source>
        <strain evidence="4">JGI_Cruoil_03_51_56</strain>
    </source>
</reference>
<feature type="domain" description="PAS" evidence="2">
    <location>
        <begin position="321"/>
        <end position="368"/>
    </location>
</feature>
<evidence type="ECO:0000259" key="2">
    <source>
        <dbReference type="PROSITE" id="PS50112"/>
    </source>
</evidence>
<feature type="domain" description="HAMP" evidence="3">
    <location>
        <begin position="260"/>
        <end position="312"/>
    </location>
</feature>
<dbReference type="InterPro" id="IPR035965">
    <property type="entry name" value="PAS-like_dom_sf"/>
</dbReference>
<dbReference type="AlphaFoldDB" id="A0A235BPA2"/>
<proteinExistence type="predicted"/>
<keyword evidence="1" id="KW-1133">Transmembrane helix</keyword>
<dbReference type="GO" id="GO:0007165">
    <property type="term" value="P:signal transduction"/>
    <property type="evidence" value="ECO:0007669"/>
    <property type="project" value="InterPro"/>
</dbReference>
<gene>
    <name evidence="4" type="ORF">CH330_09565</name>
</gene>
<dbReference type="SMART" id="SM00304">
    <property type="entry name" value="HAMP"/>
    <property type="match status" value="1"/>
</dbReference>
<dbReference type="InterPro" id="IPR003660">
    <property type="entry name" value="HAMP_dom"/>
</dbReference>
<accession>A0A235BPA2</accession>
<feature type="transmembrane region" description="Helical" evidence="1">
    <location>
        <begin position="21"/>
        <end position="41"/>
    </location>
</feature>
<sequence length="444" mass="49223">MRHNRNKYPRARGTIRARMTLSMLYAAALVIPVVILSLFYIRRMNDAVGRIVDKNIELMHIGDQIQLDFLQARRDEKNFLLYGDSIYLGNSHASLEHISELCSKGRKLGPDLATSFDAIISRTSIYRRLADSITMLSPGQVFIPNRARLQQDHEKLLKAAASAQDTSRRDSLLAAAAKLASKIALPIPAGQSGRLLNDSIYSLQAAIAVGADSVIGFAQQRVLCNRRRARQLAAWGQRNIITVLLLVLAVLGWLVFTLPKRTVLPIKRIANALRRAEEGNLDIHVTPRTKDELGQLARQLNRAFARLREFDESKVSRILYLERRFRLLANDISEGVLVVDRIPNVVLANQAMEPLLGRPASEVAGRQLTTFPNLIFLQPFLEKILAGAASRKTCDILPQLPGSVVCIESLRDQTGEVTGALIVITHLGKPGSTGGFETRPDHST</sequence>
<dbReference type="Pfam" id="PF00989">
    <property type="entry name" value="PAS"/>
    <property type="match status" value="1"/>
</dbReference>
<keyword evidence="1" id="KW-0812">Transmembrane</keyword>
<feature type="transmembrane region" description="Helical" evidence="1">
    <location>
        <begin position="200"/>
        <end position="218"/>
    </location>
</feature>
<evidence type="ECO:0000259" key="3">
    <source>
        <dbReference type="PROSITE" id="PS50885"/>
    </source>
</evidence>
<dbReference type="PANTHER" id="PTHR32089:SF112">
    <property type="entry name" value="LYSOZYME-LIKE PROTEIN-RELATED"/>
    <property type="match status" value="1"/>
</dbReference>
<protein>
    <recommendedName>
        <fullName evidence="6">HAMP domain-containing protein</fullName>
    </recommendedName>
</protein>
<dbReference type="Pfam" id="PF00672">
    <property type="entry name" value="HAMP"/>
    <property type="match status" value="1"/>
</dbReference>
<dbReference type="Proteomes" id="UP000215559">
    <property type="component" value="Unassembled WGS sequence"/>
</dbReference>
<feature type="transmembrane region" description="Helical" evidence="1">
    <location>
        <begin position="239"/>
        <end position="258"/>
    </location>
</feature>
<evidence type="ECO:0008006" key="6">
    <source>
        <dbReference type="Google" id="ProtNLM"/>
    </source>
</evidence>
<dbReference type="InterPro" id="IPR013767">
    <property type="entry name" value="PAS_fold"/>
</dbReference>
<dbReference type="SMART" id="SM00091">
    <property type="entry name" value="PAS"/>
    <property type="match status" value="1"/>
</dbReference>
<keyword evidence="1" id="KW-0472">Membrane</keyword>
<comment type="caution">
    <text evidence="4">The sequence shown here is derived from an EMBL/GenBank/DDBJ whole genome shotgun (WGS) entry which is preliminary data.</text>
</comment>
<dbReference type="PROSITE" id="PS50885">
    <property type="entry name" value="HAMP"/>
    <property type="match status" value="1"/>
</dbReference>
<dbReference type="PANTHER" id="PTHR32089">
    <property type="entry name" value="METHYL-ACCEPTING CHEMOTAXIS PROTEIN MCPB"/>
    <property type="match status" value="1"/>
</dbReference>
<evidence type="ECO:0000313" key="5">
    <source>
        <dbReference type="Proteomes" id="UP000215559"/>
    </source>
</evidence>
<dbReference type="Gene3D" id="3.30.450.20">
    <property type="entry name" value="PAS domain"/>
    <property type="match status" value="1"/>
</dbReference>
<evidence type="ECO:0000256" key="1">
    <source>
        <dbReference type="SAM" id="Phobius"/>
    </source>
</evidence>
<evidence type="ECO:0000313" key="4">
    <source>
        <dbReference type="EMBL" id="OYD14044.1"/>
    </source>
</evidence>
<dbReference type="CDD" id="cd00130">
    <property type="entry name" value="PAS"/>
    <property type="match status" value="1"/>
</dbReference>
<dbReference type="SUPFAM" id="SSF158472">
    <property type="entry name" value="HAMP domain-like"/>
    <property type="match status" value="1"/>
</dbReference>
<dbReference type="SUPFAM" id="SSF55785">
    <property type="entry name" value="PYP-like sensor domain (PAS domain)"/>
    <property type="match status" value="1"/>
</dbReference>